<dbReference type="InterPro" id="IPR042557">
    <property type="entry name" value="SCO4226"/>
</dbReference>
<evidence type="ECO:0000313" key="6">
    <source>
        <dbReference type="Proteomes" id="UP000198990"/>
    </source>
</evidence>
<dbReference type="Gene3D" id="3.30.70.3090">
    <property type="entry name" value="ORF SCO4226, nickel-binding ferredoxin-like monomer"/>
    <property type="match status" value="1"/>
</dbReference>
<protein>
    <submittedName>
        <fullName evidence="5">Transcriptional regulator, AraC family</fullName>
    </submittedName>
</protein>
<dbReference type="InterPro" id="IPR020449">
    <property type="entry name" value="Tscrpt_reg_AraC-type_HTH"/>
</dbReference>
<dbReference type="GO" id="GO:0003700">
    <property type="term" value="F:DNA-binding transcription factor activity"/>
    <property type="evidence" value="ECO:0007669"/>
    <property type="project" value="InterPro"/>
</dbReference>
<keyword evidence="3" id="KW-0804">Transcription</keyword>
<evidence type="ECO:0000256" key="2">
    <source>
        <dbReference type="ARBA" id="ARBA00023125"/>
    </source>
</evidence>
<dbReference type="Pfam" id="PF14026">
    <property type="entry name" value="SCO4226-like"/>
    <property type="match status" value="1"/>
</dbReference>
<dbReference type="PROSITE" id="PS01124">
    <property type="entry name" value="HTH_ARAC_FAMILY_2"/>
    <property type="match status" value="1"/>
</dbReference>
<feature type="domain" description="HTH araC/xylS-type" evidence="4">
    <location>
        <begin position="256"/>
        <end position="355"/>
    </location>
</feature>
<dbReference type="InterPro" id="IPR018060">
    <property type="entry name" value="HTH_AraC"/>
</dbReference>
<evidence type="ECO:0000259" key="4">
    <source>
        <dbReference type="PROSITE" id="PS01124"/>
    </source>
</evidence>
<dbReference type="GO" id="GO:0043565">
    <property type="term" value="F:sequence-specific DNA binding"/>
    <property type="evidence" value="ECO:0007669"/>
    <property type="project" value="InterPro"/>
</dbReference>
<dbReference type="InterPro" id="IPR029787">
    <property type="entry name" value="Nucleotide_cyclase"/>
</dbReference>
<dbReference type="InterPro" id="IPR009057">
    <property type="entry name" value="Homeodomain-like_sf"/>
</dbReference>
<dbReference type="Proteomes" id="UP000198990">
    <property type="component" value="Unassembled WGS sequence"/>
</dbReference>
<evidence type="ECO:0000313" key="5">
    <source>
        <dbReference type="EMBL" id="SEK56261.1"/>
    </source>
</evidence>
<dbReference type="Gene3D" id="1.10.10.60">
    <property type="entry name" value="Homeodomain-like"/>
    <property type="match status" value="1"/>
</dbReference>
<gene>
    <name evidence="5" type="ORF">SAMN04488008_101715</name>
</gene>
<evidence type="ECO:0000256" key="3">
    <source>
        <dbReference type="ARBA" id="ARBA00023163"/>
    </source>
</evidence>
<dbReference type="InterPro" id="IPR025336">
    <property type="entry name" value="SCO4226-like"/>
</dbReference>
<dbReference type="PRINTS" id="PR00032">
    <property type="entry name" value="HTHARAC"/>
</dbReference>
<keyword evidence="1" id="KW-0805">Transcription regulation</keyword>
<proteinExistence type="predicted"/>
<sequence length="356" mass="40511">MPIYMDRHDVAEEVTAKIVAEIHLEDLRIQHKYCCKGLTYWYDDQRKTAFCLVEAPNKEAITEMHSEAHGEVPNTIIEVDASIVESFLGRIEDPSKSQKKELNIINNPAFRILTIIKFVVHGIAISPSNKLFEKIKVIIADYEGRLINNDDKYLLISNTSTTKAINASLAIKKAFAVSKEDTKQLNIGVSAGVPVTKEHGFFEETIKTAMRLSNISRGQIVITSEVKELYESENQNLQLSDKEIKTLPFQEEQFLNSVMNYLDSEWQNPDLGVEKFCSHLGLSTSQLYRKTKSILHTSTNNLIQEHRLENSIKLLYKKEKSISEIAYETGFNSAAYFTKCFHKMYGISPSSFIKNT</sequence>
<dbReference type="Pfam" id="PF12833">
    <property type="entry name" value="HTH_18"/>
    <property type="match status" value="1"/>
</dbReference>
<dbReference type="Gene3D" id="3.30.70.1230">
    <property type="entry name" value="Nucleotide cyclase"/>
    <property type="match status" value="1"/>
</dbReference>
<reference evidence="6" key="1">
    <citation type="submission" date="2016-10" db="EMBL/GenBank/DDBJ databases">
        <authorList>
            <person name="Varghese N."/>
            <person name="Submissions S."/>
        </authorList>
    </citation>
    <scope>NUCLEOTIDE SEQUENCE [LARGE SCALE GENOMIC DNA]</scope>
    <source>
        <strain evidence="6">DSM 16471</strain>
    </source>
</reference>
<dbReference type="EMBL" id="FNZN01000001">
    <property type="protein sequence ID" value="SEK56261.1"/>
    <property type="molecule type" value="Genomic_DNA"/>
</dbReference>
<dbReference type="SMART" id="SM00342">
    <property type="entry name" value="HTH_ARAC"/>
    <property type="match status" value="1"/>
</dbReference>
<name>A0A1H7I153_9FLAO</name>
<dbReference type="SUPFAM" id="SSF46689">
    <property type="entry name" value="Homeodomain-like"/>
    <property type="match status" value="1"/>
</dbReference>
<organism evidence="5 6">
    <name type="scientific">Maribacter orientalis</name>
    <dbReference type="NCBI Taxonomy" id="228957"/>
    <lineage>
        <taxon>Bacteria</taxon>
        <taxon>Pseudomonadati</taxon>
        <taxon>Bacteroidota</taxon>
        <taxon>Flavobacteriia</taxon>
        <taxon>Flavobacteriales</taxon>
        <taxon>Flavobacteriaceae</taxon>
        <taxon>Maribacter</taxon>
    </lineage>
</organism>
<dbReference type="STRING" id="228957.SAMN04488008_101715"/>
<evidence type="ECO:0000256" key="1">
    <source>
        <dbReference type="ARBA" id="ARBA00023015"/>
    </source>
</evidence>
<dbReference type="AlphaFoldDB" id="A0A1H7I153"/>
<accession>A0A1H7I153</accession>
<keyword evidence="2" id="KW-0238">DNA-binding</keyword>
<dbReference type="RefSeq" id="WP_091619904.1">
    <property type="nucleotide sequence ID" value="NZ_FNZN01000001.1"/>
</dbReference>
<dbReference type="PANTHER" id="PTHR43280">
    <property type="entry name" value="ARAC-FAMILY TRANSCRIPTIONAL REGULATOR"/>
    <property type="match status" value="1"/>
</dbReference>
<dbReference type="OrthoDB" id="135231at2"/>
<keyword evidence="6" id="KW-1185">Reference proteome</keyword>
<dbReference type="PANTHER" id="PTHR43280:SF2">
    <property type="entry name" value="HTH-TYPE TRANSCRIPTIONAL REGULATOR EXSA"/>
    <property type="match status" value="1"/>
</dbReference>